<dbReference type="NCBIfam" id="TIGR00707">
    <property type="entry name" value="argD"/>
    <property type="match status" value="1"/>
</dbReference>
<evidence type="ECO:0000313" key="7">
    <source>
        <dbReference type="EMBL" id="TDT72365.1"/>
    </source>
</evidence>
<dbReference type="AlphaFoldDB" id="A0AA46E062"/>
<dbReference type="CDD" id="cd00610">
    <property type="entry name" value="OAT_like"/>
    <property type="match status" value="1"/>
</dbReference>
<dbReference type="InterPro" id="IPR050103">
    <property type="entry name" value="Class-III_PLP-dep_AT"/>
</dbReference>
<evidence type="ECO:0000256" key="3">
    <source>
        <dbReference type="ARBA" id="ARBA00022605"/>
    </source>
</evidence>
<organism evidence="7 8">
    <name type="scientific">Hypnocyclicus thermotrophus</name>
    <dbReference type="NCBI Taxonomy" id="1627895"/>
    <lineage>
        <taxon>Bacteria</taxon>
        <taxon>Fusobacteriati</taxon>
        <taxon>Fusobacteriota</taxon>
        <taxon>Fusobacteriia</taxon>
        <taxon>Fusobacteriales</taxon>
        <taxon>Fusobacteriaceae</taxon>
        <taxon>Hypnocyclicus</taxon>
    </lineage>
</organism>
<name>A0AA46E062_9FUSO</name>
<dbReference type="InterPro" id="IPR015421">
    <property type="entry name" value="PyrdxlP-dep_Trfase_major"/>
</dbReference>
<dbReference type="PANTHER" id="PTHR11986:SF79">
    <property type="entry name" value="ACETYLORNITHINE AMINOTRANSFERASE, MITOCHONDRIAL"/>
    <property type="match status" value="1"/>
</dbReference>
<dbReference type="GO" id="GO:0006526">
    <property type="term" value="P:L-arginine biosynthetic process"/>
    <property type="evidence" value="ECO:0007669"/>
    <property type="project" value="UniProtKB-ARBA"/>
</dbReference>
<dbReference type="PANTHER" id="PTHR11986">
    <property type="entry name" value="AMINOTRANSFERASE CLASS III"/>
    <property type="match status" value="1"/>
</dbReference>
<dbReference type="GO" id="GO:0008483">
    <property type="term" value="F:transaminase activity"/>
    <property type="evidence" value="ECO:0007669"/>
    <property type="project" value="UniProtKB-KW"/>
</dbReference>
<dbReference type="NCBIfam" id="NF002325">
    <property type="entry name" value="PRK01278.1"/>
    <property type="match status" value="1"/>
</dbReference>
<evidence type="ECO:0000256" key="6">
    <source>
        <dbReference type="RuleBase" id="RU003560"/>
    </source>
</evidence>
<dbReference type="GO" id="GO:0042802">
    <property type="term" value="F:identical protein binding"/>
    <property type="evidence" value="ECO:0007669"/>
    <property type="project" value="TreeGrafter"/>
</dbReference>
<evidence type="ECO:0000313" key="8">
    <source>
        <dbReference type="Proteomes" id="UP000294678"/>
    </source>
</evidence>
<dbReference type="Proteomes" id="UP000294678">
    <property type="component" value="Unassembled WGS sequence"/>
</dbReference>
<protein>
    <submittedName>
        <fullName evidence="7">Acetylornithine aminotransferase</fullName>
    </submittedName>
</protein>
<dbReference type="Gene3D" id="3.90.1150.10">
    <property type="entry name" value="Aspartate Aminotransferase, domain 1"/>
    <property type="match status" value="1"/>
</dbReference>
<dbReference type="InterPro" id="IPR004636">
    <property type="entry name" value="AcOrn/SuccOrn_fam"/>
</dbReference>
<keyword evidence="2 7" id="KW-0032">Aminotransferase</keyword>
<proteinExistence type="inferred from homology"/>
<evidence type="ECO:0000256" key="4">
    <source>
        <dbReference type="ARBA" id="ARBA00022679"/>
    </source>
</evidence>
<keyword evidence="8" id="KW-1185">Reference proteome</keyword>
<comment type="caution">
    <text evidence="7">The sequence shown here is derived from an EMBL/GenBank/DDBJ whole genome shotgun (WGS) entry which is preliminary data.</text>
</comment>
<dbReference type="EMBL" id="SOBG01000001">
    <property type="protein sequence ID" value="TDT72365.1"/>
    <property type="molecule type" value="Genomic_DNA"/>
</dbReference>
<dbReference type="InterPro" id="IPR005814">
    <property type="entry name" value="Aminotrans_3"/>
</dbReference>
<dbReference type="RefSeq" id="WP_166667295.1">
    <property type="nucleotide sequence ID" value="NZ_SOBG01000001.1"/>
</dbReference>
<comment type="cofactor">
    <cofactor evidence="1">
        <name>pyridoxal 5'-phosphate</name>
        <dbReference type="ChEBI" id="CHEBI:597326"/>
    </cofactor>
</comment>
<dbReference type="GO" id="GO:0030170">
    <property type="term" value="F:pyridoxal phosphate binding"/>
    <property type="evidence" value="ECO:0007669"/>
    <property type="project" value="InterPro"/>
</dbReference>
<dbReference type="Pfam" id="PF00202">
    <property type="entry name" value="Aminotran_3"/>
    <property type="match status" value="1"/>
</dbReference>
<keyword evidence="4" id="KW-0808">Transferase</keyword>
<gene>
    <name evidence="7" type="ORF">EV215_0165</name>
</gene>
<keyword evidence="3" id="KW-0028">Amino-acid biosynthesis</keyword>
<evidence type="ECO:0000256" key="2">
    <source>
        <dbReference type="ARBA" id="ARBA00022576"/>
    </source>
</evidence>
<dbReference type="SUPFAM" id="SSF53383">
    <property type="entry name" value="PLP-dependent transferases"/>
    <property type="match status" value="1"/>
</dbReference>
<comment type="similarity">
    <text evidence="6">Belongs to the class-III pyridoxal-phosphate-dependent aminotransferase family.</text>
</comment>
<accession>A0AA46E062</accession>
<evidence type="ECO:0000256" key="5">
    <source>
        <dbReference type="ARBA" id="ARBA00022898"/>
    </source>
</evidence>
<sequence length="400" mass="45041">MFYEEDKKYILNTYKRIPIEFAYGDGGYLFTYSDEKYLDFFSGIAVNQLGHNNEGIKNAIKEQLNKYLHLSNYFIQEPVVKLAKLLVENSFASKVFFTNSGAESNEGALKLAVKWGRNININKTSIVSALNGFHGRTTGSLALTGQPEKQKPFQSILPKVNHFIYNDIDSLREIVNENTCCVFLETIQGEGGVVDISEEFLNALIDLKNRYNFLIIVDDIQAGLFRTTELFSYMKYKNFIPDILTTAKAIGGGLPLGAILVSEKLENVFVPGDHGTTFGGNPVACAAGVYLLQTLTNEDFIDKSKSIAKYLYKNLLKLKEKYPIIKGIKGRGYMLGLEVGNFANTIKDMALERKMLLNVTNNTVVRLLPRVNSTKEEIDEFLSKFEDILNKISYLKTIEE</sequence>
<evidence type="ECO:0000256" key="1">
    <source>
        <dbReference type="ARBA" id="ARBA00001933"/>
    </source>
</evidence>
<reference evidence="7 8" key="1">
    <citation type="submission" date="2019-03" db="EMBL/GenBank/DDBJ databases">
        <title>Genomic Encyclopedia of Type Strains, Phase IV (KMG-IV): sequencing the most valuable type-strain genomes for metagenomic binning, comparative biology and taxonomic classification.</title>
        <authorList>
            <person name="Goeker M."/>
        </authorList>
    </citation>
    <scope>NUCLEOTIDE SEQUENCE [LARGE SCALE GENOMIC DNA]</scope>
    <source>
        <strain evidence="7 8">DSM 100055</strain>
    </source>
</reference>
<keyword evidence="5 6" id="KW-0663">Pyridoxal phosphate</keyword>
<dbReference type="InterPro" id="IPR015422">
    <property type="entry name" value="PyrdxlP-dep_Trfase_small"/>
</dbReference>
<dbReference type="Gene3D" id="3.40.640.10">
    <property type="entry name" value="Type I PLP-dependent aspartate aminotransferase-like (Major domain)"/>
    <property type="match status" value="1"/>
</dbReference>
<dbReference type="FunFam" id="3.40.640.10:FF:000004">
    <property type="entry name" value="Acetylornithine aminotransferase"/>
    <property type="match status" value="1"/>
</dbReference>
<dbReference type="PIRSF" id="PIRSF000521">
    <property type="entry name" value="Transaminase_4ab_Lys_Orn"/>
    <property type="match status" value="1"/>
</dbReference>
<dbReference type="InterPro" id="IPR015424">
    <property type="entry name" value="PyrdxlP-dep_Trfase"/>
</dbReference>